<dbReference type="InterPro" id="IPR026444">
    <property type="entry name" value="Secre_tail"/>
</dbReference>
<dbReference type="RefSeq" id="WP_150903303.1">
    <property type="nucleotide sequence ID" value="NZ_VTWT01000003.1"/>
</dbReference>
<accession>A0A5N1J0R8</accession>
<feature type="chain" id="PRO_5025033649" evidence="1">
    <location>
        <begin position="24"/>
        <end position="515"/>
    </location>
</feature>
<sequence length="515" mass="54830">MKTNLLPFIYLILFLFTSQLAVAQSNGPCNTSQPRPITGNQHPCPGTIETYCIENDRGYTSFVWDVPRAHAGNPPTGWEIISGQGTNCVTVRVGTKSGTMKVKVNDPICGTKVATLPVKPSKGFIVDVNGPDSVCVNVNQTYTAHVADSLGKGNGKGNTKGDFNYNWTVPAGWVIVSGQGTQRIVVTPGATDGKVSVTATYTGKPGKGNNGNGVGGYKGYCNTNASDAIDVDVNNNCGTPPVCTITANIAGPDTVCAFNDDPYTFTTPAQAGATYTWTVPADWFIDSGDGTNSITVYAGFEPGDVSVTVTNNCGTATDTEYVFVNEECGIINPLPVELISFKGAASAEGISLNWATATEKDNDRFEVQRSNDGRSFETVGTVKGNGTSSRQMNYSFLDKTAANGANYYRLRQVDFSGAHEFSKVIRVSANGKTEGGMTLYPNPSTDGVFNVRTKQPVEVATLQITDISGRVLHTKEVRNTTEISLDGKAYGMRPGIYLISLKAGKEAMVQKLIIK</sequence>
<feature type="signal peptide" evidence="1">
    <location>
        <begin position="1"/>
        <end position="23"/>
    </location>
</feature>
<reference evidence="4 5" key="1">
    <citation type="submission" date="2019-09" db="EMBL/GenBank/DDBJ databases">
        <title>Genome sequence of Adhaeribacter sp. M2.</title>
        <authorList>
            <person name="Srinivasan S."/>
        </authorList>
    </citation>
    <scope>NUCLEOTIDE SEQUENCE [LARGE SCALE GENOMIC DNA]</scope>
    <source>
        <strain evidence="4 5">M2</strain>
    </source>
</reference>
<evidence type="ECO:0000256" key="1">
    <source>
        <dbReference type="SAM" id="SignalP"/>
    </source>
</evidence>
<dbReference type="Gene3D" id="2.60.40.10">
    <property type="entry name" value="Immunoglobulins"/>
    <property type="match status" value="1"/>
</dbReference>
<feature type="domain" description="PKD-like" evidence="3">
    <location>
        <begin position="246"/>
        <end position="320"/>
    </location>
</feature>
<evidence type="ECO:0000313" key="4">
    <source>
        <dbReference type="EMBL" id="KAA9340230.1"/>
    </source>
</evidence>
<organism evidence="4 5">
    <name type="scientific">Adhaeribacter soli</name>
    <dbReference type="NCBI Taxonomy" id="2607655"/>
    <lineage>
        <taxon>Bacteria</taxon>
        <taxon>Pseudomonadati</taxon>
        <taxon>Bacteroidota</taxon>
        <taxon>Cytophagia</taxon>
        <taxon>Cytophagales</taxon>
        <taxon>Hymenobacteraceae</taxon>
        <taxon>Adhaeribacter</taxon>
    </lineage>
</organism>
<dbReference type="AlphaFoldDB" id="A0A5N1J0R8"/>
<dbReference type="InterPro" id="IPR045829">
    <property type="entry name" value="PKD_6"/>
</dbReference>
<keyword evidence="1" id="KW-0732">Signal</keyword>
<comment type="caution">
    <text evidence="4">The sequence shown here is derived from an EMBL/GenBank/DDBJ whole genome shotgun (WGS) entry which is preliminary data.</text>
</comment>
<dbReference type="Pfam" id="PF18962">
    <property type="entry name" value="Por_Secre_tail"/>
    <property type="match status" value="1"/>
</dbReference>
<gene>
    <name evidence="4" type="ORF">F0P94_07740</name>
</gene>
<dbReference type="NCBIfam" id="TIGR04183">
    <property type="entry name" value="Por_Secre_tail"/>
    <property type="match status" value="1"/>
</dbReference>
<keyword evidence="5" id="KW-1185">Reference proteome</keyword>
<proteinExistence type="predicted"/>
<dbReference type="InterPro" id="IPR013783">
    <property type="entry name" value="Ig-like_fold"/>
</dbReference>
<evidence type="ECO:0000313" key="5">
    <source>
        <dbReference type="Proteomes" id="UP000326570"/>
    </source>
</evidence>
<protein>
    <submittedName>
        <fullName evidence="4">T9SS type A sorting domain-containing protein</fullName>
    </submittedName>
</protein>
<evidence type="ECO:0000259" key="2">
    <source>
        <dbReference type="Pfam" id="PF18962"/>
    </source>
</evidence>
<dbReference type="Proteomes" id="UP000326570">
    <property type="component" value="Unassembled WGS sequence"/>
</dbReference>
<dbReference type="Pfam" id="PF19408">
    <property type="entry name" value="PKD_6"/>
    <property type="match status" value="3"/>
</dbReference>
<feature type="domain" description="PKD-like" evidence="3">
    <location>
        <begin position="128"/>
        <end position="200"/>
    </location>
</feature>
<feature type="domain" description="PKD-like" evidence="3">
    <location>
        <begin position="33"/>
        <end position="115"/>
    </location>
</feature>
<evidence type="ECO:0000259" key="3">
    <source>
        <dbReference type="Pfam" id="PF19408"/>
    </source>
</evidence>
<feature type="domain" description="Secretion system C-terminal sorting" evidence="2">
    <location>
        <begin position="439"/>
        <end position="514"/>
    </location>
</feature>
<name>A0A5N1J0R8_9BACT</name>
<dbReference type="EMBL" id="VTWT01000003">
    <property type="protein sequence ID" value="KAA9340230.1"/>
    <property type="molecule type" value="Genomic_DNA"/>
</dbReference>